<reference evidence="8 9" key="1">
    <citation type="journal article" date="2023" name="Plants (Basel)">
        <title>Bridging the Gap: Combining Genomics and Transcriptomics Approaches to Understand Stylosanthes scabra, an Orphan Legume from the Brazilian Caatinga.</title>
        <authorList>
            <person name="Ferreira-Neto J.R.C."/>
            <person name="da Silva M.D."/>
            <person name="Binneck E."/>
            <person name="de Melo N.F."/>
            <person name="da Silva R.H."/>
            <person name="de Melo A.L.T.M."/>
            <person name="Pandolfi V."/>
            <person name="Bustamante F.O."/>
            <person name="Brasileiro-Vidal A.C."/>
            <person name="Benko-Iseppon A.M."/>
        </authorList>
    </citation>
    <scope>NUCLEOTIDE SEQUENCE [LARGE SCALE GENOMIC DNA]</scope>
    <source>
        <tissue evidence="8">Leaves</tissue>
    </source>
</reference>
<dbReference type="InterPro" id="IPR044275">
    <property type="entry name" value="KRP"/>
</dbReference>
<comment type="caution">
    <text evidence="8">The sequence shown here is derived from an EMBL/GenBank/DDBJ whole genome shotgun (WGS) entry which is preliminary data.</text>
</comment>
<dbReference type="PIRSF" id="PIRSF017811">
    <property type="entry name" value="CDK_inhib_pln"/>
    <property type="match status" value="1"/>
</dbReference>
<keyword evidence="4" id="KW-0131">Cell cycle</keyword>
<keyword evidence="3 5" id="KW-0649">Protein kinase inhibitor</keyword>
<dbReference type="Proteomes" id="UP001341840">
    <property type="component" value="Unassembled WGS sequence"/>
</dbReference>
<protein>
    <recommendedName>
        <fullName evidence="5">Cyclin-dependent kinase inhibitor</fullName>
    </recommendedName>
</protein>
<gene>
    <name evidence="8" type="ORF">PIB30_039199</name>
</gene>
<evidence type="ECO:0000256" key="5">
    <source>
        <dbReference type="PIRNR" id="PIRNR017811"/>
    </source>
</evidence>
<dbReference type="InterPro" id="IPR044898">
    <property type="entry name" value="CDI_dom_sf"/>
</dbReference>
<feature type="domain" description="Cyclin-dependent kinase inhibitor" evidence="7">
    <location>
        <begin position="177"/>
        <end position="219"/>
    </location>
</feature>
<dbReference type="Pfam" id="PF02234">
    <property type="entry name" value="CDI"/>
    <property type="match status" value="1"/>
</dbReference>
<keyword evidence="9" id="KW-1185">Reference proteome</keyword>
<evidence type="ECO:0000256" key="1">
    <source>
        <dbReference type="ARBA" id="ARBA00004642"/>
    </source>
</evidence>
<evidence type="ECO:0000256" key="6">
    <source>
        <dbReference type="SAM" id="MobiDB-lite"/>
    </source>
</evidence>
<proteinExistence type="inferred from homology"/>
<accession>A0ABU6ZCY2</accession>
<evidence type="ECO:0000313" key="8">
    <source>
        <dbReference type="EMBL" id="MED6219815.1"/>
    </source>
</evidence>
<feature type="compositionally biased region" description="Pro residues" evidence="6">
    <location>
        <begin position="45"/>
        <end position="55"/>
    </location>
</feature>
<feature type="region of interest" description="Disordered" evidence="6">
    <location>
        <begin position="19"/>
        <end position="61"/>
    </location>
</feature>
<comment type="subcellular location">
    <subcellularLocation>
        <location evidence="1">Nucleus</location>
        <location evidence="1">Nucleoplasm</location>
    </subcellularLocation>
</comment>
<organism evidence="8 9">
    <name type="scientific">Stylosanthes scabra</name>
    <dbReference type="NCBI Taxonomy" id="79078"/>
    <lineage>
        <taxon>Eukaryota</taxon>
        <taxon>Viridiplantae</taxon>
        <taxon>Streptophyta</taxon>
        <taxon>Embryophyta</taxon>
        <taxon>Tracheophyta</taxon>
        <taxon>Spermatophyta</taxon>
        <taxon>Magnoliopsida</taxon>
        <taxon>eudicotyledons</taxon>
        <taxon>Gunneridae</taxon>
        <taxon>Pentapetalae</taxon>
        <taxon>rosids</taxon>
        <taxon>fabids</taxon>
        <taxon>Fabales</taxon>
        <taxon>Fabaceae</taxon>
        <taxon>Papilionoideae</taxon>
        <taxon>50 kb inversion clade</taxon>
        <taxon>dalbergioids sensu lato</taxon>
        <taxon>Dalbergieae</taxon>
        <taxon>Pterocarpus clade</taxon>
        <taxon>Stylosanthes</taxon>
    </lineage>
</organism>
<evidence type="ECO:0000313" key="9">
    <source>
        <dbReference type="Proteomes" id="UP001341840"/>
    </source>
</evidence>
<dbReference type="InterPro" id="IPR003175">
    <property type="entry name" value="CDI_dom"/>
</dbReference>
<evidence type="ECO:0000259" key="7">
    <source>
        <dbReference type="Pfam" id="PF02234"/>
    </source>
</evidence>
<evidence type="ECO:0000256" key="2">
    <source>
        <dbReference type="ARBA" id="ARBA00010274"/>
    </source>
</evidence>
<feature type="region of interest" description="Disordered" evidence="6">
    <location>
        <begin position="76"/>
        <end position="113"/>
    </location>
</feature>
<dbReference type="PANTHER" id="PTHR46776">
    <property type="entry name" value="CYCLIN-DEPENDENT KINASE INHIBITOR 4-RELATED"/>
    <property type="match status" value="1"/>
</dbReference>
<dbReference type="Gene3D" id="4.10.365.10">
    <property type="entry name" value="p27"/>
    <property type="match status" value="1"/>
</dbReference>
<dbReference type="EMBL" id="JASCZI010272066">
    <property type="protein sequence ID" value="MED6219815.1"/>
    <property type="molecule type" value="Genomic_DNA"/>
</dbReference>
<comment type="similarity">
    <text evidence="2 5">Belongs to the CDI family. ICK/KRP subfamily.</text>
</comment>
<name>A0ABU6ZCY2_9FABA</name>
<evidence type="ECO:0000256" key="4">
    <source>
        <dbReference type="ARBA" id="ARBA00023306"/>
    </source>
</evidence>
<sequence>MGKYMKKSKMGGEVAVMEVSSASTAPSPMGVRTRAKTLALQKSSPPSPPPPPSSPDAPSFDYIQLRSRRLQKVLVRPKNQPPAKQSGFCSAAAPVSSRTLTEQKRLPVDSEENAEFSFGENTLETEARDRSTRESTPCSLIRDSNAIDTPGSTTRQRTSSTFTNPMILEHIQRNILTTYEMEEFFACAEQQQQKIFMDKYNYDIVNDVPLSGRYEWVQVHH</sequence>
<evidence type="ECO:0000256" key="3">
    <source>
        <dbReference type="ARBA" id="ARBA00023013"/>
    </source>
</evidence>